<name>E4TMW1_MARTH</name>
<evidence type="ECO:0000256" key="1">
    <source>
        <dbReference type="ARBA" id="ARBA00023125"/>
    </source>
</evidence>
<dbReference type="InterPro" id="IPR036162">
    <property type="entry name" value="Resolvase-like_N_sf"/>
</dbReference>
<dbReference type="SMART" id="SM00857">
    <property type="entry name" value="Resolvase"/>
    <property type="match status" value="1"/>
</dbReference>
<gene>
    <name evidence="5" type="ordered locus">Ftrac_1402</name>
</gene>
<reference evidence="5 6" key="1">
    <citation type="journal article" date="2011" name="Stand. Genomic Sci.">
        <title>Complete genome sequence of Marivirga tractuosa type strain (H-43).</title>
        <authorList>
            <person name="Pagani I."/>
            <person name="Chertkov O."/>
            <person name="Lapidus A."/>
            <person name="Lucas S."/>
            <person name="Del Rio T.G."/>
            <person name="Tice H."/>
            <person name="Copeland A."/>
            <person name="Cheng J.F."/>
            <person name="Nolan M."/>
            <person name="Saunders E."/>
            <person name="Pitluck S."/>
            <person name="Held B."/>
            <person name="Goodwin L."/>
            <person name="Liolios K."/>
            <person name="Ovchinikova G."/>
            <person name="Ivanova N."/>
            <person name="Mavromatis K."/>
            <person name="Pati A."/>
            <person name="Chen A."/>
            <person name="Palaniappan K."/>
            <person name="Land M."/>
            <person name="Hauser L."/>
            <person name="Jeffries C.D."/>
            <person name="Detter J.C."/>
            <person name="Han C."/>
            <person name="Tapia R."/>
            <person name="Ngatchou-Djao O.D."/>
            <person name="Rohde M."/>
            <person name="Goker M."/>
            <person name="Spring S."/>
            <person name="Sikorski J."/>
            <person name="Woyke T."/>
            <person name="Bristow J."/>
            <person name="Eisen J.A."/>
            <person name="Markowitz V."/>
            <person name="Hugenholtz P."/>
            <person name="Klenk H.P."/>
            <person name="Kyrpides N.C."/>
        </authorList>
    </citation>
    <scope>NUCLEOTIDE SEQUENCE [LARGE SCALE GENOMIC DNA]</scope>
    <source>
        <strain evidence="6">ATCC 23168 / DSM 4126 / NBRC 15989 / NCIMB 1408 / VKM B-1430 / H-43</strain>
    </source>
</reference>
<dbReference type="OrthoDB" id="942413at2"/>
<feature type="region of interest" description="Disordered" evidence="3">
    <location>
        <begin position="142"/>
        <end position="164"/>
    </location>
</feature>
<dbReference type="Proteomes" id="UP000008720">
    <property type="component" value="Chromosome"/>
</dbReference>
<evidence type="ECO:0000259" key="4">
    <source>
        <dbReference type="PROSITE" id="PS51736"/>
    </source>
</evidence>
<dbReference type="GO" id="GO:0003677">
    <property type="term" value="F:DNA binding"/>
    <property type="evidence" value="ECO:0007669"/>
    <property type="project" value="UniProtKB-KW"/>
</dbReference>
<keyword evidence="1" id="KW-0238">DNA-binding</keyword>
<dbReference type="PANTHER" id="PTHR30461:SF2">
    <property type="entry name" value="SERINE RECOMBINASE PINE-RELATED"/>
    <property type="match status" value="1"/>
</dbReference>
<dbReference type="eggNOG" id="COG1961">
    <property type="taxonomic scope" value="Bacteria"/>
</dbReference>
<dbReference type="CDD" id="cd03768">
    <property type="entry name" value="SR_ResInv"/>
    <property type="match status" value="1"/>
</dbReference>
<dbReference type="GO" id="GO:0000150">
    <property type="term" value="F:DNA strand exchange activity"/>
    <property type="evidence" value="ECO:0007669"/>
    <property type="project" value="InterPro"/>
</dbReference>
<organism evidence="5 6">
    <name type="scientific">Marivirga tractuosa (strain ATCC 23168 / DSM 4126 / NBRC 15989 / NCIMB 1408 / VKM B-1430 / H-43)</name>
    <name type="common">Microscilla tractuosa</name>
    <name type="synonym">Flexibacter tractuosus</name>
    <dbReference type="NCBI Taxonomy" id="643867"/>
    <lineage>
        <taxon>Bacteria</taxon>
        <taxon>Pseudomonadati</taxon>
        <taxon>Bacteroidota</taxon>
        <taxon>Cytophagia</taxon>
        <taxon>Cytophagales</taxon>
        <taxon>Marivirgaceae</taxon>
        <taxon>Marivirga</taxon>
    </lineage>
</organism>
<dbReference type="PROSITE" id="PS51736">
    <property type="entry name" value="RECOMBINASES_3"/>
    <property type="match status" value="1"/>
</dbReference>
<feature type="domain" description="Resolvase/invertase-type recombinase catalytic" evidence="4">
    <location>
        <begin position="5"/>
        <end position="146"/>
    </location>
</feature>
<dbReference type="KEGG" id="mtt:Ftrac_1402"/>
<protein>
    <submittedName>
        <fullName evidence="5">Resolvase domain</fullName>
    </submittedName>
</protein>
<dbReference type="InterPro" id="IPR050639">
    <property type="entry name" value="SSR_resolvase"/>
</dbReference>
<dbReference type="SUPFAM" id="SSF53041">
    <property type="entry name" value="Resolvase-like"/>
    <property type="match status" value="1"/>
</dbReference>
<dbReference type="AlphaFoldDB" id="E4TMW1"/>
<dbReference type="Gene3D" id="3.40.50.1390">
    <property type="entry name" value="Resolvase, N-terminal catalytic domain"/>
    <property type="match status" value="1"/>
</dbReference>
<dbReference type="PANTHER" id="PTHR30461">
    <property type="entry name" value="DNA-INVERTASE FROM LAMBDOID PROPHAGE"/>
    <property type="match status" value="1"/>
</dbReference>
<dbReference type="Pfam" id="PF00239">
    <property type="entry name" value="Resolvase"/>
    <property type="match status" value="1"/>
</dbReference>
<keyword evidence="2" id="KW-0233">DNA recombination</keyword>
<keyword evidence="6" id="KW-1185">Reference proteome</keyword>
<dbReference type="EMBL" id="CP002349">
    <property type="protein sequence ID" value="ADR21392.1"/>
    <property type="molecule type" value="Genomic_DNA"/>
</dbReference>
<evidence type="ECO:0000256" key="3">
    <source>
        <dbReference type="SAM" id="MobiDB-lite"/>
    </source>
</evidence>
<dbReference type="STRING" id="643867.Ftrac_1402"/>
<accession>E4TMW1</accession>
<sequence>MKNQKYALYARVSTSDGRQSNDNQKIRLKEFAESKGWDYELFEEQESTRKTRPVKARLLQRLRNEKFAGIAVVKLDRYARSSTELLLEVQELLDRGIEFHSITENLDFSTATGKLHFTILSAFAEFERDLIRQRTIEGLNRVKSQGKSLGRPIGSKDTKKRKTDGYKLREAKKLLSKANNTPPK</sequence>
<dbReference type="InterPro" id="IPR006119">
    <property type="entry name" value="Resolv_N"/>
</dbReference>
<evidence type="ECO:0000256" key="2">
    <source>
        <dbReference type="ARBA" id="ARBA00023172"/>
    </source>
</evidence>
<dbReference type="RefSeq" id="WP_013453541.1">
    <property type="nucleotide sequence ID" value="NC_014759.1"/>
</dbReference>
<evidence type="ECO:0000313" key="5">
    <source>
        <dbReference type="EMBL" id="ADR21392.1"/>
    </source>
</evidence>
<evidence type="ECO:0000313" key="6">
    <source>
        <dbReference type="Proteomes" id="UP000008720"/>
    </source>
</evidence>
<dbReference type="HOGENOM" id="CLU_010686_8_1_10"/>
<proteinExistence type="predicted"/>